<dbReference type="EMBL" id="JAXUIC010000008">
    <property type="protein sequence ID" value="KAK4579208.1"/>
    <property type="molecule type" value="Genomic_DNA"/>
</dbReference>
<dbReference type="AlphaFoldDB" id="A0AAN7ETW1"/>
<dbReference type="InterPro" id="IPR024752">
    <property type="entry name" value="Myb/SANT-like_dom"/>
</dbReference>
<evidence type="ECO:0000313" key="2">
    <source>
        <dbReference type="EMBL" id="KAK4579208.1"/>
    </source>
</evidence>
<protein>
    <recommendedName>
        <fullName evidence="1">Myb/SANT-like domain-containing protein</fullName>
    </recommendedName>
</protein>
<name>A0AAN7ETW1_QUERU</name>
<proteinExistence type="predicted"/>
<dbReference type="PANTHER" id="PTHR46929">
    <property type="entry name" value="EXPRESSED PROTEIN"/>
    <property type="match status" value="1"/>
</dbReference>
<organism evidence="2 3">
    <name type="scientific">Quercus rubra</name>
    <name type="common">Northern red oak</name>
    <name type="synonym">Quercus borealis</name>
    <dbReference type="NCBI Taxonomy" id="3512"/>
    <lineage>
        <taxon>Eukaryota</taxon>
        <taxon>Viridiplantae</taxon>
        <taxon>Streptophyta</taxon>
        <taxon>Embryophyta</taxon>
        <taxon>Tracheophyta</taxon>
        <taxon>Spermatophyta</taxon>
        <taxon>Magnoliopsida</taxon>
        <taxon>eudicotyledons</taxon>
        <taxon>Gunneridae</taxon>
        <taxon>Pentapetalae</taxon>
        <taxon>rosids</taxon>
        <taxon>fabids</taxon>
        <taxon>Fagales</taxon>
        <taxon>Fagaceae</taxon>
        <taxon>Quercus</taxon>
    </lineage>
</organism>
<dbReference type="PANTHER" id="PTHR46929:SF4">
    <property type="entry name" value="MYB_SANT-LIKE DOMAIN-CONTAINING PROTEIN"/>
    <property type="match status" value="1"/>
</dbReference>
<dbReference type="Proteomes" id="UP001324115">
    <property type="component" value="Unassembled WGS sequence"/>
</dbReference>
<comment type="caution">
    <text evidence="2">The sequence shown here is derived from an EMBL/GenBank/DDBJ whole genome shotgun (WGS) entry which is preliminary data.</text>
</comment>
<keyword evidence="3" id="KW-1185">Reference proteome</keyword>
<feature type="domain" description="Myb/SANT-like" evidence="1">
    <location>
        <begin position="21"/>
        <end position="112"/>
    </location>
</feature>
<dbReference type="Pfam" id="PF12776">
    <property type="entry name" value="Myb_DNA-bind_3"/>
    <property type="match status" value="1"/>
</dbReference>
<evidence type="ECO:0000313" key="3">
    <source>
        <dbReference type="Proteomes" id="UP001324115"/>
    </source>
</evidence>
<accession>A0AAN7ETW1</accession>
<evidence type="ECO:0000259" key="1">
    <source>
        <dbReference type="Pfam" id="PF12776"/>
    </source>
</evidence>
<reference evidence="2 3" key="1">
    <citation type="journal article" date="2023" name="G3 (Bethesda)">
        <title>A haplotype-resolved chromosome-scale genome for Quercus rubra L. provides insights into the genetics of adaptive traits for red oak species.</title>
        <authorList>
            <person name="Kapoor B."/>
            <person name="Jenkins J."/>
            <person name="Schmutz J."/>
            <person name="Zhebentyayeva T."/>
            <person name="Kuelheim C."/>
            <person name="Coggeshall M."/>
            <person name="Heim C."/>
            <person name="Lasky J.R."/>
            <person name="Leites L."/>
            <person name="Islam-Faridi N."/>
            <person name="Romero-Severson J."/>
            <person name="DeLeo V.L."/>
            <person name="Lucas S.M."/>
            <person name="Lazic D."/>
            <person name="Gailing O."/>
            <person name="Carlson J."/>
            <person name="Staton M."/>
        </authorList>
    </citation>
    <scope>NUCLEOTIDE SEQUENCE [LARGE SCALE GENOMIC DNA]</scope>
    <source>
        <strain evidence="2">Pseudo-F2</strain>
    </source>
</reference>
<gene>
    <name evidence="2" type="ORF">RGQ29_029042</name>
</gene>
<sequence length="216" mass="25071">MSKTLKKTTDSESKAINMRCTDDMDDFLLNVMLEEQNNGNRPNGTWSSHAYSNMSKKCSASFGYAVEKGNIKNCIKTLKGTFHSCHDLFKNMSGFAWNPITRLFKAENEVWEPLIDANPNAKKWKRTPIQHYEKLFDLFSKDRENNKGCISAKEKVRRWEKEIEDSVNLEENIDFFDEFRMSNVESYSPMVSPSYSCETLSKKAKKTPQMVEMLEK</sequence>